<accession>A0ABS9KVC9</accession>
<proteinExistence type="inferred from homology"/>
<reference evidence="2" key="1">
    <citation type="submission" date="2022-01" db="EMBL/GenBank/DDBJ databases">
        <authorList>
            <person name="Jo J.-H."/>
            <person name="Im W.-T."/>
        </authorList>
    </citation>
    <scope>NUCLEOTIDE SEQUENCE</scope>
    <source>
        <strain evidence="2">NA20</strain>
    </source>
</reference>
<comment type="caution">
    <text evidence="2">The sequence shown here is derived from an EMBL/GenBank/DDBJ whole genome shotgun (WGS) entry which is preliminary data.</text>
</comment>
<dbReference type="RefSeq" id="WP_237874811.1">
    <property type="nucleotide sequence ID" value="NZ_JAKLTR010000012.1"/>
</dbReference>
<organism evidence="2 3">
    <name type="scientific">Terrimonas ginsenosidimutans</name>
    <dbReference type="NCBI Taxonomy" id="2908004"/>
    <lineage>
        <taxon>Bacteria</taxon>
        <taxon>Pseudomonadati</taxon>
        <taxon>Bacteroidota</taxon>
        <taxon>Chitinophagia</taxon>
        <taxon>Chitinophagales</taxon>
        <taxon>Chitinophagaceae</taxon>
        <taxon>Terrimonas</taxon>
    </lineage>
</organism>
<dbReference type="PANTHER" id="PTHR46268">
    <property type="entry name" value="STRESS RESPONSE PROTEIN NHAX"/>
    <property type="match status" value="1"/>
</dbReference>
<sequence length="279" mass="31782">MKRILLAVDATKPDSQAIDFACYIGRLTKSVITGMFLENFVADEKPVIRETPGLPHVEWDADKEGTAFWNKKALIEKNVENFSDCCERKSVRSSFRLAGGIPEKELVTESRYADLIIVDASTSFNRLYDGRPTEFVRSILQHAECPVIIAPGSFEGIDEIVFAYDGSKSSAFAIKQFAILLPELHDKKATVLHVRKNGEWSNEEKQHFLDWIQNHYSNIGFRVIEGNTDDGLFDYLFKRKNSFIVMGAYGRSNISRFFRHSEADLLINVMTQPIFIAHY</sequence>
<dbReference type="CDD" id="cd00293">
    <property type="entry name" value="USP-like"/>
    <property type="match status" value="2"/>
</dbReference>
<dbReference type="EMBL" id="JAKLTR010000012">
    <property type="protein sequence ID" value="MCG2616276.1"/>
    <property type="molecule type" value="Genomic_DNA"/>
</dbReference>
<evidence type="ECO:0000313" key="3">
    <source>
        <dbReference type="Proteomes" id="UP001165367"/>
    </source>
</evidence>
<dbReference type="PANTHER" id="PTHR46268:SF6">
    <property type="entry name" value="UNIVERSAL STRESS PROTEIN UP12"/>
    <property type="match status" value="1"/>
</dbReference>
<dbReference type="SUPFAM" id="SSF52402">
    <property type="entry name" value="Adenine nucleotide alpha hydrolases-like"/>
    <property type="match status" value="2"/>
</dbReference>
<name>A0ABS9KVC9_9BACT</name>
<gene>
    <name evidence="2" type="ORF">LZZ85_18400</name>
</gene>
<keyword evidence="3" id="KW-1185">Reference proteome</keyword>
<dbReference type="Proteomes" id="UP001165367">
    <property type="component" value="Unassembled WGS sequence"/>
</dbReference>
<dbReference type="Gene3D" id="3.40.50.12370">
    <property type="match status" value="1"/>
</dbReference>
<protein>
    <submittedName>
        <fullName evidence="2">Universal stress protein</fullName>
    </submittedName>
</protein>
<comment type="similarity">
    <text evidence="1">Belongs to the universal stress protein A family.</text>
</comment>
<evidence type="ECO:0000256" key="1">
    <source>
        <dbReference type="ARBA" id="ARBA00008791"/>
    </source>
</evidence>
<evidence type="ECO:0000313" key="2">
    <source>
        <dbReference type="EMBL" id="MCG2616276.1"/>
    </source>
</evidence>